<comment type="catalytic activity">
    <reaction evidence="13 14">
        <text>di-trans,octa-cis-undecaprenyl diphosphate + H2O = di-trans,octa-cis-undecaprenyl phosphate + phosphate + H(+)</text>
        <dbReference type="Rhea" id="RHEA:28094"/>
        <dbReference type="ChEBI" id="CHEBI:15377"/>
        <dbReference type="ChEBI" id="CHEBI:15378"/>
        <dbReference type="ChEBI" id="CHEBI:43474"/>
        <dbReference type="ChEBI" id="CHEBI:58405"/>
        <dbReference type="ChEBI" id="CHEBI:60392"/>
        <dbReference type="EC" id="3.6.1.27"/>
    </reaction>
</comment>
<dbReference type="EMBL" id="CP089984">
    <property type="protein sequence ID" value="WXB19787.1"/>
    <property type="molecule type" value="Genomic_DNA"/>
</dbReference>
<evidence type="ECO:0000256" key="1">
    <source>
        <dbReference type="ARBA" id="ARBA00004651"/>
    </source>
</evidence>
<reference evidence="15 16" key="1">
    <citation type="submission" date="2021-12" db="EMBL/GenBank/DDBJ databases">
        <title>Discovery of the Pendulisporaceae a myxobacterial family with distinct sporulation behavior and unique specialized metabolism.</title>
        <authorList>
            <person name="Garcia R."/>
            <person name="Popoff A."/>
            <person name="Bader C.D."/>
            <person name="Loehr J."/>
            <person name="Walesch S."/>
            <person name="Walt C."/>
            <person name="Boldt J."/>
            <person name="Bunk B."/>
            <person name="Haeckl F.J.F.P.J."/>
            <person name="Gunesch A.P."/>
            <person name="Birkelbach J."/>
            <person name="Nuebel U."/>
            <person name="Pietschmann T."/>
            <person name="Bach T."/>
            <person name="Mueller R."/>
        </authorList>
    </citation>
    <scope>NUCLEOTIDE SEQUENCE [LARGE SCALE GENOMIC DNA]</scope>
    <source>
        <strain evidence="15 16">MSr11954</strain>
    </source>
</reference>
<gene>
    <name evidence="14" type="primary">uppP</name>
    <name evidence="15" type="ORF">LZC94_21500</name>
</gene>
<evidence type="ECO:0000256" key="12">
    <source>
        <dbReference type="ARBA" id="ARBA00032932"/>
    </source>
</evidence>
<keyword evidence="14" id="KW-0133">Cell shape</keyword>
<feature type="transmembrane region" description="Helical" evidence="14">
    <location>
        <begin position="78"/>
        <end position="97"/>
    </location>
</feature>
<comment type="function">
    <text evidence="14">Catalyzes the dephosphorylation of undecaprenyl diphosphate (UPP). Confers resistance to bacitracin.</text>
</comment>
<keyword evidence="16" id="KW-1185">Reference proteome</keyword>
<sequence>MNPLVAILLGFVEGLTEFLPVSSTGHLILAGLLLGAGDASSFEIVIQLGAILAVVVHYRSLLTARMRGLATGDPEARALLVALVVAFVPTAVVGLVARKAIKAHLFGPVPVAAALVVGGIVMIAVERVRAAKRIEGAHGLRHVTLTKALAIGLAQCFSMWPGMSRSMCTIVAGQLTGLSTATAAEFSFLLSLPTLGAATLYEAFKGRRELAALGSVNVALGLITSFVVAWAVIAAFLRYLQRRGLEPFGYYRIVLGAVLAVMIVRGVL</sequence>
<dbReference type="EC" id="3.6.1.27" evidence="3 14"/>
<dbReference type="PANTHER" id="PTHR30622:SF3">
    <property type="entry name" value="UNDECAPRENYL-DIPHOSPHATASE"/>
    <property type="match status" value="1"/>
</dbReference>
<evidence type="ECO:0000256" key="13">
    <source>
        <dbReference type="ARBA" id="ARBA00047594"/>
    </source>
</evidence>
<evidence type="ECO:0000256" key="9">
    <source>
        <dbReference type="ARBA" id="ARBA00023136"/>
    </source>
</evidence>
<feature type="transmembrane region" description="Helical" evidence="14">
    <location>
        <begin position="103"/>
        <end position="125"/>
    </location>
</feature>
<evidence type="ECO:0000256" key="7">
    <source>
        <dbReference type="ARBA" id="ARBA00022801"/>
    </source>
</evidence>
<keyword evidence="7 14" id="KW-0378">Hydrolase</keyword>
<dbReference type="NCBIfam" id="NF001389">
    <property type="entry name" value="PRK00281.1-2"/>
    <property type="match status" value="1"/>
</dbReference>
<keyword evidence="10 14" id="KW-0046">Antibiotic resistance</keyword>
<evidence type="ECO:0000313" key="15">
    <source>
        <dbReference type="EMBL" id="WXB19787.1"/>
    </source>
</evidence>
<keyword evidence="6 14" id="KW-0812">Transmembrane</keyword>
<feature type="transmembrane region" description="Helical" evidence="14">
    <location>
        <begin position="249"/>
        <end position="267"/>
    </location>
</feature>
<organism evidence="15 16">
    <name type="scientific">Pendulispora albinea</name>
    <dbReference type="NCBI Taxonomy" id="2741071"/>
    <lineage>
        <taxon>Bacteria</taxon>
        <taxon>Pseudomonadati</taxon>
        <taxon>Myxococcota</taxon>
        <taxon>Myxococcia</taxon>
        <taxon>Myxococcales</taxon>
        <taxon>Sorangiineae</taxon>
        <taxon>Pendulisporaceae</taxon>
        <taxon>Pendulispora</taxon>
    </lineage>
</organism>
<evidence type="ECO:0000313" key="16">
    <source>
        <dbReference type="Proteomes" id="UP001370348"/>
    </source>
</evidence>
<keyword evidence="9 14" id="KW-0472">Membrane</keyword>
<dbReference type="InterPro" id="IPR003824">
    <property type="entry name" value="UppP"/>
</dbReference>
<evidence type="ECO:0000256" key="14">
    <source>
        <dbReference type="HAMAP-Rule" id="MF_01006"/>
    </source>
</evidence>
<proteinExistence type="inferred from homology"/>
<dbReference type="NCBIfam" id="TIGR00753">
    <property type="entry name" value="undec_PP_bacA"/>
    <property type="match status" value="1"/>
</dbReference>
<comment type="similarity">
    <text evidence="2 14">Belongs to the UppP family.</text>
</comment>
<keyword evidence="14" id="KW-0573">Peptidoglycan synthesis</keyword>
<dbReference type="NCBIfam" id="NF001390">
    <property type="entry name" value="PRK00281.1-4"/>
    <property type="match status" value="1"/>
</dbReference>
<evidence type="ECO:0000256" key="2">
    <source>
        <dbReference type="ARBA" id="ARBA00010621"/>
    </source>
</evidence>
<dbReference type="Proteomes" id="UP001370348">
    <property type="component" value="Chromosome"/>
</dbReference>
<evidence type="ECO:0000256" key="4">
    <source>
        <dbReference type="ARBA" id="ARBA00021581"/>
    </source>
</evidence>
<keyword evidence="14" id="KW-0961">Cell wall biogenesis/degradation</keyword>
<keyword evidence="8 14" id="KW-1133">Transmembrane helix</keyword>
<evidence type="ECO:0000256" key="6">
    <source>
        <dbReference type="ARBA" id="ARBA00022692"/>
    </source>
</evidence>
<comment type="miscellaneous">
    <text evidence="14">Bacitracin is thought to be involved in the inhibition of peptidoglycan synthesis by sequestering undecaprenyl diphosphate, thereby reducing the pool of lipid carrier available.</text>
</comment>
<feature type="transmembrane region" description="Helical" evidence="14">
    <location>
        <begin position="216"/>
        <end position="237"/>
    </location>
</feature>
<evidence type="ECO:0000256" key="10">
    <source>
        <dbReference type="ARBA" id="ARBA00023251"/>
    </source>
</evidence>
<feature type="transmembrane region" description="Helical" evidence="14">
    <location>
        <begin position="40"/>
        <end position="58"/>
    </location>
</feature>
<keyword evidence="5 14" id="KW-1003">Cell membrane</keyword>
<evidence type="ECO:0000256" key="3">
    <source>
        <dbReference type="ARBA" id="ARBA00012374"/>
    </source>
</evidence>
<dbReference type="GO" id="GO:0050380">
    <property type="term" value="F:undecaprenyl-diphosphatase activity"/>
    <property type="evidence" value="ECO:0007669"/>
    <property type="project" value="UniProtKB-EC"/>
</dbReference>
<dbReference type="PANTHER" id="PTHR30622">
    <property type="entry name" value="UNDECAPRENYL-DIPHOSPHATASE"/>
    <property type="match status" value="1"/>
</dbReference>
<dbReference type="RefSeq" id="WP_394829383.1">
    <property type="nucleotide sequence ID" value="NZ_CP089984.1"/>
</dbReference>
<evidence type="ECO:0000256" key="5">
    <source>
        <dbReference type="ARBA" id="ARBA00022475"/>
    </source>
</evidence>
<comment type="subcellular location">
    <subcellularLocation>
        <location evidence="1 14">Cell membrane</location>
        <topology evidence="1 14">Multi-pass membrane protein</topology>
    </subcellularLocation>
</comment>
<evidence type="ECO:0000256" key="11">
    <source>
        <dbReference type="ARBA" id="ARBA00032707"/>
    </source>
</evidence>
<dbReference type="Pfam" id="PF02673">
    <property type="entry name" value="BacA"/>
    <property type="match status" value="1"/>
</dbReference>
<accession>A0ABZ2MB84</accession>
<dbReference type="HAMAP" id="MF_01006">
    <property type="entry name" value="Undec_diphosphatase"/>
    <property type="match status" value="1"/>
</dbReference>
<name>A0ABZ2MB84_9BACT</name>
<evidence type="ECO:0000256" key="8">
    <source>
        <dbReference type="ARBA" id="ARBA00022989"/>
    </source>
</evidence>
<protein>
    <recommendedName>
        <fullName evidence="4 14">Undecaprenyl-diphosphatase</fullName>
        <ecNumber evidence="3 14">3.6.1.27</ecNumber>
    </recommendedName>
    <alternativeName>
        <fullName evidence="12 14">Bacitracin resistance protein</fullName>
    </alternativeName>
    <alternativeName>
        <fullName evidence="11 14">Undecaprenyl pyrophosphate phosphatase</fullName>
    </alternativeName>
</protein>